<feature type="non-terminal residue" evidence="6">
    <location>
        <position position="1"/>
    </location>
</feature>
<evidence type="ECO:0000256" key="4">
    <source>
        <dbReference type="ARBA" id="ARBA00023268"/>
    </source>
</evidence>
<dbReference type="CDD" id="cd01421">
    <property type="entry name" value="IMPCH"/>
    <property type="match status" value="1"/>
</dbReference>
<keyword evidence="3" id="KW-0378">Hydrolase</keyword>
<evidence type="ECO:0000313" key="6">
    <source>
        <dbReference type="EMBL" id="SVC92855.1"/>
    </source>
</evidence>
<dbReference type="InterPro" id="IPR011607">
    <property type="entry name" value="MGS-like_dom"/>
</dbReference>
<evidence type="ECO:0000256" key="1">
    <source>
        <dbReference type="ARBA" id="ARBA00022679"/>
    </source>
</evidence>
<dbReference type="Pfam" id="PF01808">
    <property type="entry name" value="AICARFT_IMPCHas"/>
    <property type="match status" value="1"/>
</dbReference>
<dbReference type="InterPro" id="IPR002695">
    <property type="entry name" value="PurH-like"/>
</dbReference>
<keyword evidence="4" id="KW-0511">Multifunctional enzyme</keyword>
<feature type="non-terminal residue" evidence="6">
    <location>
        <position position="212"/>
    </location>
</feature>
<dbReference type="FunFam" id="3.40.50.1380:FF:000001">
    <property type="entry name" value="Bifunctional purine biosynthesis protein PurH"/>
    <property type="match status" value="1"/>
</dbReference>
<accession>A0A382R6P7</accession>
<dbReference type="PROSITE" id="PS51855">
    <property type="entry name" value="MGS"/>
    <property type="match status" value="1"/>
</dbReference>
<evidence type="ECO:0000259" key="5">
    <source>
        <dbReference type="PROSITE" id="PS51855"/>
    </source>
</evidence>
<dbReference type="Pfam" id="PF02142">
    <property type="entry name" value="MGS"/>
    <property type="match status" value="1"/>
</dbReference>
<protein>
    <recommendedName>
        <fullName evidence="5">MGS-like domain-containing protein</fullName>
    </recommendedName>
</protein>
<dbReference type="GO" id="GO:0005829">
    <property type="term" value="C:cytosol"/>
    <property type="evidence" value="ECO:0007669"/>
    <property type="project" value="TreeGrafter"/>
</dbReference>
<dbReference type="InterPro" id="IPR036914">
    <property type="entry name" value="MGS-like_dom_sf"/>
</dbReference>
<evidence type="ECO:0000256" key="2">
    <source>
        <dbReference type="ARBA" id="ARBA00022755"/>
    </source>
</evidence>
<gene>
    <name evidence="6" type="ORF">METZ01_LOCUS345709</name>
</gene>
<dbReference type="EMBL" id="UINC01119204">
    <property type="protein sequence ID" value="SVC92855.1"/>
    <property type="molecule type" value="Genomic_DNA"/>
</dbReference>
<sequence>VNEKDNLSREQISRVLISVSDKSDIRSLSKFFSEQGIEIVSTGGTSRAIKEIGVSVIPVEDVTSFPEMMNGRVKTLHPLIFGGILGRESDKEEMSNYNIGKIDMVICNLYPFKSASDKGVDLDSLIEEIDIGGPSLLRAASKNHTRVSVVTDPADYSWIMEEINKGGLTLEQRRQLALKSFRHTAEYDSIIQEVLGRRFGEEDLPSSLHITG</sequence>
<dbReference type="SMART" id="SM00851">
    <property type="entry name" value="MGS"/>
    <property type="match status" value="1"/>
</dbReference>
<dbReference type="GO" id="GO:0006189">
    <property type="term" value="P:'de novo' IMP biosynthetic process"/>
    <property type="evidence" value="ECO:0007669"/>
    <property type="project" value="TreeGrafter"/>
</dbReference>
<dbReference type="SUPFAM" id="SSF52335">
    <property type="entry name" value="Methylglyoxal synthase-like"/>
    <property type="match status" value="1"/>
</dbReference>
<dbReference type="PANTHER" id="PTHR11692:SF0">
    <property type="entry name" value="BIFUNCTIONAL PURINE BIOSYNTHESIS PROTEIN ATIC"/>
    <property type="match status" value="1"/>
</dbReference>
<dbReference type="PANTHER" id="PTHR11692">
    <property type="entry name" value="BIFUNCTIONAL PURINE BIOSYNTHESIS PROTEIN PURH"/>
    <property type="match status" value="1"/>
</dbReference>
<name>A0A382R6P7_9ZZZZ</name>
<dbReference type="GO" id="GO:0004643">
    <property type="term" value="F:phosphoribosylaminoimidazolecarboxamide formyltransferase activity"/>
    <property type="evidence" value="ECO:0007669"/>
    <property type="project" value="InterPro"/>
</dbReference>
<dbReference type="Gene3D" id="3.40.50.1380">
    <property type="entry name" value="Methylglyoxal synthase-like domain"/>
    <property type="match status" value="1"/>
</dbReference>
<feature type="domain" description="MGS-like" evidence="5">
    <location>
        <begin position="5"/>
        <end position="151"/>
    </location>
</feature>
<keyword evidence="1" id="KW-0808">Transferase</keyword>
<dbReference type="GO" id="GO:0003937">
    <property type="term" value="F:IMP cyclohydrolase activity"/>
    <property type="evidence" value="ECO:0007669"/>
    <property type="project" value="InterPro"/>
</dbReference>
<organism evidence="6">
    <name type="scientific">marine metagenome</name>
    <dbReference type="NCBI Taxonomy" id="408172"/>
    <lineage>
        <taxon>unclassified sequences</taxon>
        <taxon>metagenomes</taxon>
        <taxon>ecological metagenomes</taxon>
    </lineage>
</organism>
<proteinExistence type="predicted"/>
<keyword evidence="2" id="KW-0658">Purine biosynthesis</keyword>
<dbReference type="AlphaFoldDB" id="A0A382R6P7"/>
<evidence type="ECO:0000256" key="3">
    <source>
        <dbReference type="ARBA" id="ARBA00022801"/>
    </source>
</evidence>
<reference evidence="6" key="1">
    <citation type="submission" date="2018-05" db="EMBL/GenBank/DDBJ databases">
        <authorList>
            <person name="Lanie J.A."/>
            <person name="Ng W.-L."/>
            <person name="Kazmierczak K.M."/>
            <person name="Andrzejewski T.M."/>
            <person name="Davidsen T.M."/>
            <person name="Wayne K.J."/>
            <person name="Tettelin H."/>
            <person name="Glass J.I."/>
            <person name="Rusch D."/>
            <person name="Podicherti R."/>
            <person name="Tsui H.-C.T."/>
            <person name="Winkler M.E."/>
        </authorList>
    </citation>
    <scope>NUCLEOTIDE SEQUENCE</scope>
</reference>